<feature type="transmembrane region" description="Helical" evidence="7">
    <location>
        <begin position="120"/>
        <end position="140"/>
    </location>
</feature>
<evidence type="ECO:0000256" key="7">
    <source>
        <dbReference type="SAM" id="Phobius"/>
    </source>
</evidence>
<gene>
    <name evidence="9" type="ORF">BDV98DRAFT_523954</name>
</gene>
<feature type="transmembrane region" description="Helical" evidence="7">
    <location>
        <begin position="146"/>
        <end position="166"/>
    </location>
</feature>
<feature type="transmembrane region" description="Helical" evidence="7">
    <location>
        <begin position="46"/>
        <end position="63"/>
    </location>
</feature>
<evidence type="ECO:0000313" key="10">
    <source>
        <dbReference type="Proteomes" id="UP000305067"/>
    </source>
</evidence>
<organism evidence="9 10">
    <name type="scientific">Pterulicium gracile</name>
    <dbReference type="NCBI Taxonomy" id="1884261"/>
    <lineage>
        <taxon>Eukaryota</taxon>
        <taxon>Fungi</taxon>
        <taxon>Dikarya</taxon>
        <taxon>Basidiomycota</taxon>
        <taxon>Agaricomycotina</taxon>
        <taxon>Agaricomycetes</taxon>
        <taxon>Agaricomycetidae</taxon>
        <taxon>Agaricales</taxon>
        <taxon>Pleurotineae</taxon>
        <taxon>Pterulaceae</taxon>
        <taxon>Pterulicium</taxon>
    </lineage>
</organism>
<feature type="transmembrane region" description="Helical" evidence="7">
    <location>
        <begin position="279"/>
        <end position="304"/>
    </location>
</feature>
<feature type="transmembrane region" description="Helical" evidence="7">
    <location>
        <begin position="437"/>
        <end position="458"/>
    </location>
</feature>
<dbReference type="GO" id="GO:0016020">
    <property type="term" value="C:membrane"/>
    <property type="evidence" value="ECO:0007669"/>
    <property type="project" value="UniProtKB-SubCell"/>
</dbReference>
<keyword evidence="5 7" id="KW-0472">Membrane</keyword>
<name>A0A5C3QUX0_9AGAR</name>
<feature type="transmembrane region" description="Helical" evidence="7">
    <location>
        <begin position="83"/>
        <end position="108"/>
    </location>
</feature>
<dbReference type="OrthoDB" id="2985014at2759"/>
<keyword evidence="4 7" id="KW-1133">Transmembrane helix</keyword>
<dbReference type="AlphaFoldDB" id="A0A5C3QUX0"/>
<evidence type="ECO:0000256" key="2">
    <source>
        <dbReference type="ARBA" id="ARBA00022448"/>
    </source>
</evidence>
<evidence type="ECO:0000256" key="3">
    <source>
        <dbReference type="ARBA" id="ARBA00022692"/>
    </source>
</evidence>
<evidence type="ECO:0000256" key="1">
    <source>
        <dbReference type="ARBA" id="ARBA00004141"/>
    </source>
</evidence>
<dbReference type="PANTHER" id="PTHR43791:SF24">
    <property type="entry name" value="NICOTINIC ACID PLASMA MEMBRANE TRANSPORTER"/>
    <property type="match status" value="1"/>
</dbReference>
<dbReference type="SUPFAM" id="SSF103473">
    <property type="entry name" value="MFS general substrate transporter"/>
    <property type="match status" value="1"/>
</dbReference>
<proteinExistence type="predicted"/>
<feature type="domain" description="Major facilitator superfamily (MFS) profile" evidence="8">
    <location>
        <begin position="50"/>
        <end position="460"/>
    </location>
</feature>
<keyword evidence="3 7" id="KW-0812">Transmembrane</keyword>
<accession>A0A5C3QUX0</accession>
<protein>
    <submittedName>
        <fullName evidence="9">Major facilitator superfamily transporter</fullName>
    </submittedName>
</protein>
<feature type="transmembrane region" description="Helical" evidence="7">
    <location>
        <begin position="344"/>
        <end position="364"/>
    </location>
</feature>
<dbReference type="Proteomes" id="UP000305067">
    <property type="component" value="Unassembled WGS sequence"/>
</dbReference>
<dbReference type="InterPro" id="IPR036259">
    <property type="entry name" value="MFS_trans_sf"/>
</dbReference>
<dbReference type="STRING" id="1884261.A0A5C3QUX0"/>
<evidence type="ECO:0000259" key="8">
    <source>
        <dbReference type="PROSITE" id="PS50850"/>
    </source>
</evidence>
<dbReference type="GO" id="GO:0022857">
    <property type="term" value="F:transmembrane transporter activity"/>
    <property type="evidence" value="ECO:0007669"/>
    <property type="project" value="InterPro"/>
</dbReference>
<dbReference type="InterPro" id="IPR020846">
    <property type="entry name" value="MFS_dom"/>
</dbReference>
<dbReference type="Pfam" id="PF07690">
    <property type="entry name" value="MFS_1"/>
    <property type="match status" value="1"/>
</dbReference>
<comment type="subcellular location">
    <subcellularLocation>
        <location evidence="1">Membrane</location>
        <topology evidence="1">Multi-pass membrane protein</topology>
    </subcellularLocation>
</comment>
<feature type="transmembrane region" description="Helical" evidence="7">
    <location>
        <begin position="316"/>
        <end position="332"/>
    </location>
</feature>
<evidence type="ECO:0000313" key="9">
    <source>
        <dbReference type="EMBL" id="TFL05178.1"/>
    </source>
</evidence>
<dbReference type="FunFam" id="1.20.1250.20:FF:000057">
    <property type="entry name" value="MFS general substrate transporter"/>
    <property type="match status" value="1"/>
</dbReference>
<dbReference type="EMBL" id="ML178817">
    <property type="protein sequence ID" value="TFL05178.1"/>
    <property type="molecule type" value="Genomic_DNA"/>
</dbReference>
<dbReference type="Gene3D" id="1.20.1250.20">
    <property type="entry name" value="MFS general substrate transporter like domains"/>
    <property type="match status" value="2"/>
</dbReference>
<sequence>MSDKHSTRDTASVVDSAPSYNGAPTLTKEDLPVIDPVHQRKVLWKLDRNLAPVMIVIFLLSYLDRSNIGNAASAGLADDLGLVGTQLNTAILLFFLGYVSVMIPAPVVMRKFRPSRMIPALLVAWGTVVACGCLVQNFAGLCVTRVLLGVFESGIYPCLTLLLSTFYTPSELATRISFLGVAQSLSGAFGGLLAYGIFRLDGAHGLAGWRWLYLIEGVFTVFCGLVFFFLLPDNYEHAWFLNRADKDLMKARKAHETLYQGKEEFEWSQVHRCFRDYKIWINAIGQFTINVCSLGFSTFLPVIIRAFGYDTLRTQILSVPVYVCASVVYIVVSYSSDKTRYRTFFMVPLALVTTTGYALLHAPAIASTGVRYFACFLCGAGIYICVGLNVTLLQGAAAGYHKRATAIGLQQMLGNTAGFLGSSIYRSQDSPRYQLGSAVSMGAVAIAAAIFTFQGWNYRRLNVARNEMAPEERQRLIDNGAEGDDHPDFRYLW</sequence>
<feature type="transmembrane region" description="Helical" evidence="7">
    <location>
        <begin position="404"/>
        <end position="425"/>
    </location>
</feature>
<evidence type="ECO:0000256" key="4">
    <source>
        <dbReference type="ARBA" id="ARBA00022989"/>
    </source>
</evidence>
<evidence type="ECO:0000256" key="5">
    <source>
        <dbReference type="ARBA" id="ARBA00023136"/>
    </source>
</evidence>
<feature type="transmembrane region" description="Helical" evidence="7">
    <location>
        <begin position="210"/>
        <end position="231"/>
    </location>
</feature>
<feature type="region of interest" description="Disordered" evidence="6">
    <location>
        <begin position="1"/>
        <end position="23"/>
    </location>
</feature>
<dbReference type="PROSITE" id="PS50850">
    <property type="entry name" value="MFS"/>
    <property type="match status" value="1"/>
</dbReference>
<evidence type="ECO:0000256" key="6">
    <source>
        <dbReference type="SAM" id="MobiDB-lite"/>
    </source>
</evidence>
<feature type="transmembrane region" description="Helical" evidence="7">
    <location>
        <begin position="370"/>
        <end position="392"/>
    </location>
</feature>
<keyword evidence="2" id="KW-0813">Transport</keyword>
<keyword evidence="10" id="KW-1185">Reference proteome</keyword>
<dbReference type="FunFam" id="1.20.1250.20:FF:000013">
    <property type="entry name" value="MFS general substrate transporter"/>
    <property type="match status" value="1"/>
</dbReference>
<feature type="transmembrane region" description="Helical" evidence="7">
    <location>
        <begin position="178"/>
        <end position="198"/>
    </location>
</feature>
<dbReference type="InterPro" id="IPR011701">
    <property type="entry name" value="MFS"/>
</dbReference>
<dbReference type="PANTHER" id="PTHR43791">
    <property type="entry name" value="PERMEASE-RELATED"/>
    <property type="match status" value="1"/>
</dbReference>
<reference evidence="9 10" key="1">
    <citation type="journal article" date="2019" name="Nat. Ecol. Evol.">
        <title>Megaphylogeny resolves global patterns of mushroom evolution.</title>
        <authorList>
            <person name="Varga T."/>
            <person name="Krizsan K."/>
            <person name="Foldi C."/>
            <person name="Dima B."/>
            <person name="Sanchez-Garcia M."/>
            <person name="Sanchez-Ramirez S."/>
            <person name="Szollosi G.J."/>
            <person name="Szarkandi J.G."/>
            <person name="Papp V."/>
            <person name="Albert L."/>
            <person name="Andreopoulos W."/>
            <person name="Angelini C."/>
            <person name="Antonin V."/>
            <person name="Barry K.W."/>
            <person name="Bougher N.L."/>
            <person name="Buchanan P."/>
            <person name="Buyck B."/>
            <person name="Bense V."/>
            <person name="Catcheside P."/>
            <person name="Chovatia M."/>
            <person name="Cooper J."/>
            <person name="Damon W."/>
            <person name="Desjardin D."/>
            <person name="Finy P."/>
            <person name="Geml J."/>
            <person name="Haridas S."/>
            <person name="Hughes K."/>
            <person name="Justo A."/>
            <person name="Karasinski D."/>
            <person name="Kautmanova I."/>
            <person name="Kiss B."/>
            <person name="Kocsube S."/>
            <person name="Kotiranta H."/>
            <person name="LaButti K.M."/>
            <person name="Lechner B.E."/>
            <person name="Liimatainen K."/>
            <person name="Lipzen A."/>
            <person name="Lukacs Z."/>
            <person name="Mihaltcheva S."/>
            <person name="Morgado L.N."/>
            <person name="Niskanen T."/>
            <person name="Noordeloos M.E."/>
            <person name="Ohm R.A."/>
            <person name="Ortiz-Santana B."/>
            <person name="Ovrebo C."/>
            <person name="Racz N."/>
            <person name="Riley R."/>
            <person name="Savchenko A."/>
            <person name="Shiryaev A."/>
            <person name="Soop K."/>
            <person name="Spirin V."/>
            <person name="Szebenyi C."/>
            <person name="Tomsovsky M."/>
            <person name="Tulloss R.E."/>
            <person name="Uehling J."/>
            <person name="Grigoriev I.V."/>
            <person name="Vagvolgyi C."/>
            <person name="Papp T."/>
            <person name="Martin F.M."/>
            <person name="Miettinen O."/>
            <person name="Hibbett D.S."/>
            <person name="Nagy L.G."/>
        </authorList>
    </citation>
    <scope>NUCLEOTIDE SEQUENCE [LARGE SCALE GENOMIC DNA]</scope>
    <source>
        <strain evidence="9 10">CBS 309.79</strain>
    </source>
</reference>